<evidence type="ECO:0000313" key="2">
    <source>
        <dbReference type="Proteomes" id="UP001501578"/>
    </source>
</evidence>
<name>A0ABN1NXG6_9ACTN</name>
<protein>
    <submittedName>
        <fullName evidence="1">Uncharacterized protein</fullName>
    </submittedName>
</protein>
<comment type="caution">
    <text evidence="1">The sequence shown here is derived from an EMBL/GenBank/DDBJ whole genome shotgun (WGS) entry which is preliminary data.</text>
</comment>
<evidence type="ECO:0000313" key="1">
    <source>
        <dbReference type="EMBL" id="GAA0918697.1"/>
    </source>
</evidence>
<organism evidence="1 2">
    <name type="scientific">Nonomuraea longicatena</name>
    <dbReference type="NCBI Taxonomy" id="83682"/>
    <lineage>
        <taxon>Bacteria</taxon>
        <taxon>Bacillati</taxon>
        <taxon>Actinomycetota</taxon>
        <taxon>Actinomycetes</taxon>
        <taxon>Streptosporangiales</taxon>
        <taxon>Streptosporangiaceae</taxon>
        <taxon>Nonomuraea</taxon>
    </lineage>
</organism>
<accession>A0ABN1NXG6</accession>
<reference evidence="1 2" key="1">
    <citation type="journal article" date="2019" name="Int. J. Syst. Evol. Microbiol.">
        <title>The Global Catalogue of Microorganisms (GCM) 10K type strain sequencing project: providing services to taxonomists for standard genome sequencing and annotation.</title>
        <authorList>
            <consortium name="The Broad Institute Genomics Platform"/>
            <consortium name="The Broad Institute Genome Sequencing Center for Infectious Disease"/>
            <person name="Wu L."/>
            <person name="Ma J."/>
        </authorList>
    </citation>
    <scope>NUCLEOTIDE SEQUENCE [LARGE SCALE GENOMIC DNA]</scope>
    <source>
        <strain evidence="1 2">JCM 11136</strain>
    </source>
</reference>
<dbReference type="Proteomes" id="UP001501578">
    <property type="component" value="Unassembled WGS sequence"/>
</dbReference>
<dbReference type="RefSeq" id="WP_343949056.1">
    <property type="nucleotide sequence ID" value="NZ_BAAAHQ010000007.1"/>
</dbReference>
<proteinExistence type="predicted"/>
<dbReference type="EMBL" id="BAAAHQ010000007">
    <property type="protein sequence ID" value="GAA0918697.1"/>
    <property type="molecule type" value="Genomic_DNA"/>
</dbReference>
<gene>
    <name evidence="1" type="ORF">GCM10009560_15840</name>
</gene>
<sequence>MGATKGQIVLNGDGSADYSVIDYDEETGPYWYVFIDGTPLAPDRPLPLARALRESERCVKQTIEEKDDSAIELRPCTPDDLEWAGVTGAAGGR</sequence>
<keyword evidence="2" id="KW-1185">Reference proteome</keyword>